<evidence type="ECO:0000313" key="2">
    <source>
        <dbReference type="Proteomes" id="UP000076871"/>
    </source>
</evidence>
<dbReference type="RefSeq" id="XP_040759946.1">
    <property type="nucleotide sequence ID" value="XM_040913177.1"/>
</dbReference>
<name>A0A165C4U6_9APHY</name>
<dbReference type="InterPro" id="IPR008949">
    <property type="entry name" value="Isoprenoid_synthase_dom_sf"/>
</dbReference>
<accession>A0A165C4U6</accession>
<gene>
    <name evidence="1" type="ORF">LAESUDRAFT_762970</name>
</gene>
<keyword evidence="2" id="KW-1185">Reference proteome</keyword>
<evidence type="ECO:0000313" key="1">
    <source>
        <dbReference type="EMBL" id="KZT02206.1"/>
    </source>
</evidence>
<dbReference type="STRING" id="1314785.A0A165C4U6"/>
<organism evidence="1 2">
    <name type="scientific">Laetiporus sulphureus 93-53</name>
    <dbReference type="NCBI Taxonomy" id="1314785"/>
    <lineage>
        <taxon>Eukaryota</taxon>
        <taxon>Fungi</taxon>
        <taxon>Dikarya</taxon>
        <taxon>Basidiomycota</taxon>
        <taxon>Agaricomycotina</taxon>
        <taxon>Agaricomycetes</taxon>
        <taxon>Polyporales</taxon>
        <taxon>Laetiporus</taxon>
    </lineage>
</organism>
<dbReference type="AlphaFoldDB" id="A0A165C4U6"/>
<reference evidence="1 2" key="1">
    <citation type="journal article" date="2016" name="Mol. Biol. Evol.">
        <title>Comparative Genomics of Early-Diverging Mushroom-Forming Fungi Provides Insights into the Origins of Lignocellulose Decay Capabilities.</title>
        <authorList>
            <person name="Nagy L.G."/>
            <person name="Riley R."/>
            <person name="Tritt A."/>
            <person name="Adam C."/>
            <person name="Daum C."/>
            <person name="Floudas D."/>
            <person name="Sun H."/>
            <person name="Yadav J.S."/>
            <person name="Pangilinan J."/>
            <person name="Larsson K.H."/>
            <person name="Matsuura K."/>
            <person name="Barry K."/>
            <person name="Labutti K."/>
            <person name="Kuo R."/>
            <person name="Ohm R.A."/>
            <person name="Bhattacharya S.S."/>
            <person name="Shirouzu T."/>
            <person name="Yoshinaga Y."/>
            <person name="Martin F.M."/>
            <person name="Grigoriev I.V."/>
            <person name="Hibbett D.S."/>
        </authorList>
    </citation>
    <scope>NUCLEOTIDE SEQUENCE [LARGE SCALE GENOMIC DNA]</scope>
    <source>
        <strain evidence="1 2">93-53</strain>
    </source>
</reference>
<proteinExistence type="predicted"/>
<dbReference type="InParanoid" id="A0A165C4U6"/>
<sequence length="114" mass="12699">MNTTTKAYACFIWDKSRFSDAVFMQAISDVMLYMNYVTTDTLSLYKEELAGDTDTYIQERASVTRKSVPETLQAVVSDTVAAVERIRGILGEGEARDAWGNFGASYIGVYMVNP</sequence>
<protein>
    <submittedName>
        <fullName evidence="1">Uncharacterized protein</fullName>
    </submittedName>
</protein>
<dbReference type="Gene3D" id="1.10.600.10">
    <property type="entry name" value="Farnesyl Diphosphate Synthase"/>
    <property type="match status" value="1"/>
</dbReference>
<dbReference type="OrthoDB" id="2998174at2759"/>
<dbReference type="EMBL" id="KV427654">
    <property type="protein sequence ID" value="KZT02206.1"/>
    <property type="molecule type" value="Genomic_DNA"/>
</dbReference>
<dbReference type="GeneID" id="63830205"/>
<dbReference type="Proteomes" id="UP000076871">
    <property type="component" value="Unassembled WGS sequence"/>
</dbReference>